<evidence type="ECO:0000313" key="3">
    <source>
        <dbReference type="WBParaSite" id="ACAC_0001329701-mRNA-1"/>
    </source>
</evidence>
<feature type="transmembrane region" description="Helical" evidence="1">
    <location>
        <begin position="86"/>
        <end position="109"/>
    </location>
</feature>
<dbReference type="Proteomes" id="UP000035642">
    <property type="component" value="Unassembled WGS sequence"/>
</dbReference>
<evidence type="ECO:0000256" key="1">
    <source>
        <dbReference type="SAM" id="Phobius"/>
    </source>
</evidence>
<evidence type="ECO:0000313" key="2">
    <source>
        <dbReference type="Proteomes" id="UP000035642"/>
    </source>
</evidence>
<feature type="transmembrane region" description="Helical" evidence="1">
    <location>
        <begin position="30"/>
        <end position="52"/>
    </location>
</feature>
<proteinExistence type="predicted"/>
<accession>A0A0K0DNG0</accession>
<keyword evidence="1" id="KW-1133">Transmembrane helix</keyword>
<keyword evidence="1" id="KW-0472">Membrane</keyword>
<organism evidence="2 3">
    <name type="scientific">Angiostrongylus cantonensis</name>
    <name type="common">Rat lungworm</name>
    <dbReference type="NCBI Taxonomy" id="6313"/>
    <lineage>
        <taxon>Eukaryota</taxon>
        <taxon>Metazoa</taxon>
        <taxon>Ecdysozoa</taxon>
        <taxon>Nematoda</taxon>
        <taxon>Chromadorea</taxon>
        <taxon>Rhabditida</taxon>
        <taxon>Rhabditina</taxon>
        <taxon>Rhabditomorpha</taxon>
        <taxon>Strongyloidea</taxon>
        <taxon>Metastrongylidae</taxon>
        <taxon>Angiostrongylus</taxon>
    </lineage>
</organism>
<keyword evidence="1" id="KW-0812">Transmembrane</keyword>
<feature type="transmembrane region" description="Helical" evidence="1">
    <location>
        <begin position="135"/>
        <end position="153"/>
    </location>
</feature>
<sequence length="163" mass="18530">MQPSESAVESECRKDGLDLVEYPLYRIVQVFYTLVCFTSLPLLLYVGIKYIFYSTFHRNIKIYDISSSIVNKPCDFFPPVYVHASFHMAGVFSTYGMIVGVAVAADYAYDTDHFNVKLWSMIYVPPGAEAKFNHVASLNIIICFVCIATFQVLSRFNKKQCSV</sequence>
<dbReference type="AlphaFoldDB" id="A0A0K0DNG0"/>
<protein>
    <submittedName>
        <fullName evidence="3">Uncharacterized protein</fullName>
    </submittedName>
</protein>
<keyword evidence="2" id="KW-1185">Reference proteome</keyword>
<name>A0A0K0DNG0_ANGCA</name>
<reference evidence="2" key="1">
    <citation type="submission" date="2012-09" db="EMBL/GenBank/DDBJ databases">
        <authorList>
            <person name="Martin A.A."/>
        </authorList>
    </citation>
    <scope>NUCLEOTIDE SEQUENCE</scope>
</reference>
<dbReference type="WBParaSite" id="ACAC_0001329701-mRNA-1">
    <property type="protein sequence ID" value="ACAC_0001329701-mRNA-1"/>
    <property type="gene ID" value="ACAC_0001329701"/>
</dbReference>
<reference evidence="3" key="2">
    <citation type="submission" date="2017-02" db="UniProtKB">
        <authorList>
            <consortium name="WormBaseParasite"/>
        </authorList>
    </citation>
    <scope>IDENTIFICATION</scope>
</reference>